<keyword evidence="3" id="KW-0472">Membrane</keyword>
<evidence type="ECO:0000256" key="2">
    <source>
        <dbReference type="SAM" id="MobiDB-lite"/>
    </source>
</evidence>
<keyword evidence="5" id="KW-1185">Reference proteome</keyword>
<evidence type="ECO:0000256" key="3">
    <source>
        <dbReference type="SAM" id="Phobius"/>
    </source>
</evidence>
<feature type="transmembrane region" description="Helical" evidence="3">
    <location>
        <begin position="21"/>
        <end position="39"/>
    </location>
</feature>
<dbReference type="Proteomes" id="UP000013988">
    <property type="component" value="Unassembled WGS sequence"/>
</dbReference>
<feature type="compositionally biased region" description="Acidic residues" evidence="2">
    <location>
        <begin position="171"/>
        <end position="190"/>
    </location>
</feature>
<sequence length="219" mass="25162">MKLIKGLIKTINSNFKIKLGICIGLITVFAAVVISGMIYSNKINKINLSLKISTNKTNNERDVNKDKILENEKKEKIKLLKNKIRELDSNIDISKTENNLDKDLLFYENLYNDLLKKKEEAIIEDTNTDETIYNESIPVINGNNNESGYNNINDNQNEEPVINEDNNPNSNEEEKEPEKEEVIDETDTNENESKPDDEKNPENNTNTEENQEVKPNTEE</sequence>
<dbReference type="EMBL" id="ASRV01000106">
    <property type="protein sequence ID" value="EOR26044.1"/>
    <property type="molecule type" value="Genomic_DNA"/>
</dbReference>
<feature type="compositionally biased region" description="Low complexity" evidence="2">
    <location>
        <begin position="141"/>
        <end position="155"/>
    </location>
</feature>
<keyword evidence="3" id="KW-0812">Transmembrane</keyword>
<reference evidence="4 5" key="1">
    <citation type="submission" date="2013-03" db="EMBL/GenBank/DDBJ databases">
        <title>Whole genome shotgun sequencing of Clostridium sartagoforme AAU1.</title>
        <authorList>
            <person name="Joshi C.G."/>
            <person name="Duggirala S.M."/>
            <person name="Nathani N.M."/>
            <person name="Bhatt V.D."/>
            <person name="Patel A.K."/>
            <person name="Pandya P.R."/>
            <person name="KaPatel J.A."/>
        </authorList>
    </citation>
    <scope>NUCLEOTIDE SEQUENCE [LARGE SCALE GENOMIC DNA]</scope>
    <source>
        <strain evidence="4 5">AAU1</strain>
    </source>
</reference>
<evidence type="ECO:0000256" key="1">
    <source>
        <dbReference type="SAM" id="Coils"/>
    </source>
</evidence>
<dbReference type="PATRIC" id="fig|1202534.3.peg.1850"/>
<evidence type="ECO:0000313" key="5">
    <source>
        <dbReference type="Proteomes" id="UP000013988"/>
    </source>
</evidence>
<feature type="coiled-coil region" evidence="1">
    <location>
        <begin position="70"/>
        <end position="97"/>
    </location>
</feature>
<name>R9C9K0_9CLOT</name>
<feature type="region of interest" description="Disordered" evidence="2">
    <location>
        <begin position="138"/>
        <end position="219"/>
    </location>
</feature>
<organism evidence="4 5">
    <name type="scientific">Clostridium sartagoforme AAU1</name>
    <dbReference type="NCBI Taxonomy" id="1202534"/>
    <lineage>
        <taxon>Bacteria</taxon>
        <taxon>Bacillati</taxon>
        <taxon>Bacillota</taxon>
        <taxon>Clostridia</taxon>
        <taxon>Eubacteriales</taxon>
        <taxon>Clostridiaceae</taxon>
        <taxon>Clostridium</taxon>
    </lineage>
</organism>
<keyword evidence="3" id="KW-1133">Transmembrane helix</keyword>
<protein>
    <submittedName>
        <fullName evidence="4">Uncharacterized protein</fullName>
    </submittedName>
</protein>
<gene>
    <name evidence="4" type="ORF">A500_09263</name>
</gene>
<proteinExistence type="predicted"/>
<dbReference type="AlphaFoldDB" id="R9C9K0"/>
<accession>R9C9K0</accession>
<comment type="caution">
    <text evidence="4">The sequence shown here is derived from an EMBL/GenBank/DDBJ whole genome shotgun (WGS) entry which is preliminary data.</text>
</comment>
<evidence type="ECO:0000313" key="4">
    <source>
        <dbReference type="EMBL" id="EOR26044.1"/>
    </source>
</evidence>
<feature type="compositionally biased region" description="Basic and acidic residues" evidence="2">
    <location>
        <begin position="191"/>
        <end position="201"/>
    </location>
</feature>
<keyword evidence="1" id="KW-0175">Coiled coil</keyword>